<name>A0A1I7XMF9_HETBA</name>
<accession>A0A1I7XMF9</accession>
<protein>
    <submittedName>
        <fullName evidence="8">G_PROTEIN_RECEP_F1_2 domain-containing protein</fullName>
    </submittedName>
</protein>
<keyword evidence="4 5" id="KW-0472">Membrane</keyword>
<dbReference type="GO" id="GO:0004930">
    <property type="term" value="F:G protein-coupled receptor activity"/>
    <property type="evidence" value="ECO:0007669"/>
    <property type="project" value="InterPro"/>
</dbReference>
<feature type="transmembrane region" description="Helical" evidence="5">
    <location>
        <begin position="211"/>
        <end position="233"/>
    </location>
</feature>
<dbReference type="InterPro" id="IPR000276">
    <property type="entry name" value="GPCR_Rhodpsn"/>
</dbReference>
<dbReference type="WBParaSite" id="Hba_18713">
    <property type="protein sequence ID" value="Hba_18713"/>
    <property type="gene ID" value="Hba_18713"/>
</dbReference>
<keyword evidence="3 5" id="KW-1133">Transmembrane helix</keyword>
<dbReference type="SUPFAM" id="SSF81321">
    <property type="entry name" value="Family A G protein-coupled receptor-like"/>
    <property type="match status" value="1"/>
</dbReference>
<dbReference type="Pfam" id="PF00001">
    <property type="entry name" value="7tm_1"/>
    <property type="match status" value="1"/>
</dbReference>
<dbReference type="SUPFAM" id="SSF50978">
    <property type="entry name" value="WD40 repeat-like"/>
    <property type="match status" value="1"/>
</dbReference>
<evidence type="ECO:0000256" key="4">
    <source>
        <dbReference type="ARBA" id="ARBA00023136"/>
    </source>
</evidence>
<dbReference type="PANTHER" id="PTHR46709">
    <property type="entry name" value="PROTEIN CBG23488-RELATED"/>
    <property type="match status" value="1"/>
</dbReference>
<dbReference type="InterPro" id="IPR017452">
    <property type="entry name" value="GPCR_Rhodpsn_7TM"/>
</dbReference>
<dbReference type="AlphaFoldDB" id="A0A1I7XMF9"/>
<comment type="subcellular location">
    <subcellularLocation>
        <location evidence="1">Membrane</location>
    </subcellularLocation>
</comment>
<dbReference type="InterPro" id="IPR036322">
    <property type="entry name" value="WD40_repeat_dom_sf"/>
</dbReference>
<evidence type="ECO:0000256" key="2">
    <source>
        <dbReference type="ARBA" id="ARBA00022692"/>
    </source>
</evidence>
<feature type="transmembrane region" description="Helical" evidence="5">
    <location>
        <begin position="20"/>
        <end position="46"/>
    </location>
</feature>
<dbReference type="PROSITE" id="PS50262">
    <property type="entry name" value="G_PROTEIN_RECEP_F1_2"/>
    <property type="match status" value="1"/>
</dbReference>
<keyword evidence="7" id="KW-1185">Reference proteome</keyword>
<dbReference type="GO" id="GO:0016020">
    <property type="term" value="C:membrane"/>
    <property type="evidence" value="ECO:0007669"/>
    <property type="project" value="UniProtKB-SubCell"/>
</dbReference>
<dbReference type="PANTHER" id="PTHR46709:SF4">
    <property type="entry name" value="G-PROTEIN COUPLED RECEPTORS FAMILY 1 PROFILE DOMAIN-CONTAINING PROTEIN"/>
    <property type="match status" value="1"/>
</dbReference>
<proteinExistence type="predicted"/>
<evidence type="ECO:0000313" key="7">
    <source>
        <dbReference type="Proteomes" id="UP000095283"/>
    </source>
</evidence>
<dbReference type="Gene3D" id="1.20.1070.10">
    <property type="entry name" value="Rhodopsin 7-helix transmembrane proteins"/>
    <property type="match status" value="1"/>
</dbReference>
<organism evidence="7 8">
    <name type="scientific">Heterorhabditis bacteriophora</name>
    <name type="common">Entomopathogenic nematode worm</name>
    <dbReference type="NCBI Taxonomy" id="37862"/>
    <lineage>
        <taxon>Eukaryota</taxon>
        <taxon>Metazoa</taxon>
        <taxon>Ecdysozoa</taxon>
        <taxon>Nematoda</taxon>
        <taxon>Chromadorea</taxon>
        <taxon>Rhabditida</taxon>
        <taxon>Rhabditina</taxon>
        <taxon>Rhabditomorpha</taxon>
        <taxon>Strongyloidea</taxon>
        <taxon>Heterorhabditidae</taxon>
        <taxon>Heterorhabditis</taxon>
    </lineage>
</organism>
<reference evidence="8" key="1">
    <citation type="submission" date="2016-11" db="UniProtKB">
        <authorList>
            <consortium name="WormBaseParasite"/>
        </authorList>
    </citation>
    <scope>IDENTIFICATION</scope>
</reference>
<evidence type="ECO:0000256" key="3">
    <source>
        <dbReference type="ARBA" id="ARBA00022989"/>
    </source>
</evidence>
<feature type="transmembrane region" description="Helical" evidence="5">
    <location>
        <begin position="121"/>
        <end position="145"/>
    </location>
</feature>
<feature type="transmembrane region" description="Helical" evidence="5">
    <location>
        <begin position="175"/>
        <end position="199"/>
    </location>
</feature>
<feature type="domain" description="G-protein coupled receptors family 1 profile" evidence="6">
    <location>
        <begin position="1"/>
        <end position="234"/>
    </location>
</feature>
<evidence type="ECO:0000256" key="1">
    <source>
        <dbReference type="ARBA" id="ARBA00004370"/>
    </source>
</evidence>
<evidence type="ECO:0000313" key="8">
    <source>
        <dbReference type="WBParaSite" id="Hba_18713"/>
    </source>
</evidence>
<sequence length="948" mass="106905">MSLNLLVDYWKSVVLLRAWFAYMLPMITVSHIAMTASSFLMVAASFERYCVTVQPQYTKFLNKHRIRIAAASVFLGIVTKFTHPFEFDITYEPECQGTMGEYKLGLSSLAKDEIYNAYWRIWFRSVFTILLPFFLLAFMNIRIVLVIQKTEFQYLSAQKLSDVKRKSRVRAATRTLVFVVFTYLLSNVLNVIITIWEYIDYDSITINFNTFYTFAVDVVSLLTIFAGALRLPIYVCCQSELRKEFTAKIKQFYFRNPYKGYNQTTLTTLGTIDDLNKEEFDNSNNEDDEVKAPYPGLFFQLGTALVVERTVGTSHNSMSQDFNEGMVYPSTSDIYEDELKALSIPKSFDFGTVLVELTCLDVSESYIIIGSACGALFVFNRKLSKMARPLRTDPLERVSCIQQLNFIDDFVAVGHSTGSLVALRLPSGREGGSTSLAQCLDSDCHRRSSITCVAWNFDGTKVCRILAIIHSSLCLTYLQFGFTDNIIRAICNEDKLAVFTDIGCLAVCSVDPFGVIWKKKLHQAEEGIAVPCTEKINCSSNLEIAEQLASNNELTVHRKEKGKRKKKFMEEECVEREESSISVERNIDLVETLRREILGNLLDCSPQNTRSQTPVSSLITSPPSIEESDHIENNEIVYHFNTKNSPDCSNSRLSHESSSPGNCGHINFLSLVTDKSSNNIKPVTSNEPNASECHTMAVSTGESENTVLNSHEDEKFNLRAESATLAYDYLIQKSSIHQNTDLGSYANTMGPSSPNSEITSGKSCHQSAVLNDRLDIWATIDLPFNAKTFTVSSKNIIICHKKKNPRFTSIDKLGTKKSDWIITSWRADSAILNDDESLFWRIHKNIGWSACETLCEGTIYTESATDGGGVKEVALGWHDAWYITKEGISLQMELPHKAIFYRVDCDFPLCSITVSENAVWAIRIDTRQLVVRVGLNKCPMGLDWVEIW</sequence>
<evidence type="ECO:0000256" key="5">
    <source>
        <dbReference type="SAM" id="Phobius"/>
    </source>
</evidence>
<evidence type="ECO:0000259" key="6">
    <source>
        <dbReference type="PROSITE" id="PS50262"/>
    </source>
</evidence>
<dbReference type="Proteomes" id="UP000095283">
    <property type="component" value="Unplaced"/>
</dbReference>
<keyword evidence="2 5" id="KW-0812">Transmembrane</keyword>
<dbReference type="CDD" id="cd14978">
    <property type="entry name" value="7tmA_FMRFamide_R-like"/>
    <property type="match status" value="1"/>
</dbReference>